<evidence type="ECO:0000256" key="15">
    <source>
        <dbReference type="SAM" id="MobiDB-lite"/>
    </source>
</evidence>
<proteinExistence type="inferred from homology"/>
<evidence type="ECO:0000313" key="20">
    <source>
        <dbReference type="Proteomes" id="UP001594351"/>
    </source>
</evidence>
<keyword evidence="13" id="KW-0998">Cell outer membrane</keyword>
<evidence type="ECO:0000256" key="11">
    <source>
        <dbReference type="ARBA" id="ARBA00023136"/>
    </source>
</evidence>
<dbReference type="InterPro" id="IPR003715">
    <property type="entry name" value="Poly_export_N"/>
</dbReference>
<evidence type="ECO:0000256" key="4">
    <source>
        <dbReference type="ARBA" id="ARBA00022452"/>
    </source>
</evidence>
<dbReference type="Gene3D" id="3.10.560.10">
    <property type="entry name" value="Outer membrane lipoprotein wza domain like"/>
    <property type="match status" value="1"/>
</dbReference>
<dbReference type="Pfam" id="PF22461">
    <property type="entry name" value="SLBB_2"/>
    <property type="match status" value="1"/>
</dbReference>
<evidence type="ECO:0000256" key="13">
    <source>
        <dbReference type="ARBA" id="ARBA00023237"/>
    </source>
</evidence>
<keyword evidence="14" id="KW-0449">Lipoprotein</keyword>
<keyword evidence="6" id="KW-0812">Transmembrane</keyword>
<evidence type="ECO:0000256" key="9">
    <source>
        <dbReference type="ARBA" id="ARBA00023065"/>
    </source>
</evidence>
<keyword evidence="10" id="KW-0626">Porin</keyword>
<protein>
    <submittedName>
        <fullName evidence="19">Polysaccharide biosynthesis/export family protein</fullName>
    </submittedName>
</protein>
<evidence type="ECO:0000256" key="1">
    <source>
        <dbReference type="ARBA" id="ARBA00004571"/>
    </source>
</evidence>
<dbReference type="Pfam" id="PF02563">
    <property type="entry name" value="Poly_export"/>
    <property type="match status" value="1"/>
</dbReference>
<keyword evidence="4" id="KW-1134">Transmembrane beta strand</keyword>
<keyword evidence="12" id="KW-0564">Palmitate</keyword>
<comment type="subcellular location">
    <subcellularLocation>
        <location evidence="1">Cell outer membrane</location>
        <topology evidence="1">Multi-pass membrane protein</topology>
    </subcellularLocation>
</comment>
<sequence>MLRKLSAILILIVCLMGCSKSERAPANLAEQPALTQERERSPGDSPVKDTGELVLTELEFPSPEPGTVAEQLPLDYLAQARNCETEHYLLGPQDQIAVEVSGQNDYKLLREPEISYDGTFRFDFIGTVQAEGKSTFDLEKTIRERLARDFLVDPKVRVSVKKHLSHKVFLSGDVNRGGQFTLKGECQWLSKIIMEAGGLSGNFNKNAFIISINLDDDTRPLYFKVVDLYQLFIEGKKSNDVLIYDKYIVQIYSKGTNPLGIKNSIFIFGEVGNQGMFPYTDDLTVLAAILMHAGGFSKGAKKGKTQVLRNIEGKVNKIIVDLDEVMQGKKSQDITLEPGDIIRVPRTFF</sequence>
<keyword evidence="9" id="KW-0406">Ion transport</keyword>
<feature type="region of interest" description="Disordered" evidence="15">
    <location>
        <begin position="29"/>
        <end position="49"/>
    </location>
</feature>
<keyword evidence="7 16" id="KW-0732">Signal</keyword>
<dbReference type="PANTHER" id="PTHR33619:SF3">
    <property type="entry name" value="POLYSACCHARIDE EXPORT PROTEIN GFCE-RELATED"/>
    <property type="match status" value="1"/>
</dbReference>
<evidence type="ECO:0000256" key="8">
    <source>
        <dbReference type="ARBA" id="ARBA00023047"/>
    </source>
</evidence>
<dbReference type="Gene3D" id="3.30.1950.10">
    <property type="entry name" value="wza like domain"/>
    <property type="match status" value="1"/>
</dbReference>
<evidence type="ECO:0000256" key="14">
    <source>
        <dbReference type="ARBA" id="ARBA00023288"/>
    </source>
</evidence>
<feature type="signal peptide" evidence="16">
    <location>
        <begin position="1"/>
        <end position="24"/>
    </location>
</feature>
<evidence type="ECO:0000256" key="3">
    <source>
        <dbReference type="ARBA" id="ARBA00022448"/>
    </source>
</evidence>
<evidence type="ECO:0000256" key="16">
    <source>
        <dbReference type="SAM" id="SignalP"/>
    </source>
</evidence>
<evidence type="ECO:0000256" key="10">
    <source>
        <dbReference type="ARBA" id="ARBA00023114"/>
    </source>
</evidence>
<comment type="similarity">
    <text evidence="2">Belongs to the BexD/CtrA/VexA family.</text>
</comment>
<dbReference type="EMBL" id="JBHPBY010000284">
    <property type="protein sequence ID" value="MFC1852225.1"/>
    <property type="molecule type" value="Genomic_DNA"/>
</dbReference>
<gene>
    <name evidence="19" type="ORF">ACFL27_18675</name>
</gene>
<evidence type="ECO:0000256" key="7">
    <source>
        <dbReference type="ARBA" id="ARBA00022729"/>
    </source>
</evidence>
<evidence type="ECO:0000256" key="12">
    <source>
        <dbReference type="ARBA" id="ARBA00023139"/>
    </source>
</evidence>
<evidence type="ECO:0000256" key="5">
    <source>
        <dbReference type="ARBA" id="ARBA00022597"/>
    </source>
</evidence>
<reference evidence="19 20" key="1">
    <citation type="submission" date="2024-09" db="EMBL/GenBank/DDBJ databases">
        <title>Laminarin stimulates single cell rates of sulfate reduction while oxygen inhibits transcriptomic activity in coastal marine sediment.</title>
        <authorList>
            <person name="Lindsay M."/>
            <person name="Orcutt B."/>
            <person name="Emerson D."/>
            <person name="Stepanauskas R."/>
            <person name="D'Angelo T."/>
        </authorList>
    </citation>
    <scope>NUCLEOTIDE SEQUENCE [LARGE SCALE GENOMIC DNA]</scope>
    <source>
        <strain evidence="19">SAG AM-311-K15</strain>
    </source>
</reference>
<keyword evidence="20" id="KW-1185">Reference proteome</keyword>
<feature type="compositionally biased region" description="Basic and acidic residues" evidence="15">
    <location>
        <begin position="36"/>
        <end position="49"/>
    </location>
</feature>
<evidence type="ECO:0000313" key="19">
    <source>
        <dbReference type="EMBL" id="MFC1852225.1"/>
    </source>
</evidence>
<dbReference type="InterPro" id="IPR054765">
    <property type="entry name" value="SLBB_dom"/>
</dbReference>
<evidence type="ECO:0000259" key="17">
    <source>
        <dbReference type="Pfam" id="PF02563"/>
    </source>
</evidence>
<dbReference type="PANTHER" id="PTHR33619">
    <property type="entry name" value="POLYSACCHARIDE EXPORT PROTEIN GFCE-RELATED"/>
    <property type="match status" value="1"/>
</dbReference>
<evidence type="ECO:0000259" key="18">
    <source>
        <dbReference type="Pfam" id="PF22461"/>
    </source>
</evidence>
<comment type="caution">
    <text evidence="19">The sequence shown here is derived from an EMBL/GenBank/DDBJ whole genome shotgun (WGS) entry which is preliminary data.</text>
</comment>
<name>A0ABV6Z1B6_UNCC1</name>
<feature type="domain" description="Polysaccharide export protein N-terminal" evidence="17">
    <location>
        <begin position="85"/>
        <end position="161"/>
    </location>
</feature>
<evidence type="ECO:0000256" key="6">
    <source>
        <dbReference type="ARBA" id="ARBA00022692"/>
    </source>
</evidence>
<organism evidence="19 20">
    <name type="scientific">candidate division CSSED10-310 bacterium</name>
    <dbReference type="NCBI Taxonomy" id="2855610"/>
    <lineage>
        <taxon>Bacteria</taxon>
        <taxon>Bacteria division CSSED10-310</taxon>
    </lineage>
</organism>
<dbReference type="Proteomes" id="UP001594351">
    <property type="component" value="Unassembled WGS sequence"/>
</dbReference>
<keyword evidence="8" id="KW-0625">Polysaccharide transport</keyword>
<keyword evidence="3" id="KW-0813">Transport</keyword>
<keyword evidence="5" id="KW-0762">Sugar transport</keyword>
<evidence type="ECO:0000256" key="2">
    <source>
        <dbReference type="ARBA" id="ARBA00009450"/>
    </source>
</evidence>
<dbReference type="InterPro" id="IPR049712">
    <property type="entry name" value="Poly_export"/>
</dbReference>
<accession>A0ABV6Z1B6</accession>
<feature type="domain" description="SLBB" evidence="18">
    <location>
        <begin position="265"/>
        <end position="344"/>
    </location>
</feature>
<keyword evidence="11" id="KW-0472">Membrane</keyword>
<feature type="chain" id="PRO_5046633944" evidence="16">
    <location>
        <begin position="25"/>
        <end position="349"/>
    </location>
</feature>